<dbReference type="EMBL" id="NBVN01000004">
    <property type="protein sequence ID" value="PUA32251.1"/>
    <property type="molecule type" value="Genomic_DNA"/>
</dbReference>
<reference evidence="1 2" key="1">
    <citation type="journal article" date="2018" name="Syst. Appl. Microbiol.">
        <title>A new symbiotic nanoarchaeote (Candidatus Nanoclepta minutus) and its host (Zestosphaera tikiterensis gen. nov., sp. nov.) from a New Zealand hot spring.</title>
        <authorList>
            <person name="St John E."/>
            <person name="Liu Y."/>
            <person name="Podar M."/>
            <person name="Stott M.B."/>
            <person name="Meneghin J."/>
            <person name="Chen Z."/>
            <person name="Lagutin K."/>
            <person name="Mitchell K."/>
            <person name="Reysenbach A.L."/>
        </authorList>
    </citation>
    <scope>NUCLEOTIDE SEQUENCE [LARGE SCALE GENOMIC DNA]</scope>
    <source>
        <strain evidence="1">NZ3</strain>
    </source>
</reference>
<organism evidence="1 2">
    <name type="scientific">Zestosphaera tikiterensis</name>
    <dbReference type="NCBI Taxonomy" id="1973259"/>
    <lineage>
        <taxon>Archaea</taxon>
        <taxon>Thermoproteota</taxon>
        <taxon>Thermoprotei</taxon>
        <taxon>Desulfurococcales</taxon>
        <taxon>Desulfurococcaceae</taxon>
        <taxon>Zestosphaera</taxon>
    </lineage>
</organism>
<comment type="caution">
    <text evidence="1">The sequence shown here is derived from an EMBL/GenBank/DDBJ whole genome shotgun (WGS) entry which is preliminary data.</text>
</comment>
<evidence type="ECO:0000313" key="2">
    <source>
        <dbReference type="Proteomes" id="UP000244093"/>
    </source>
</evidence>
<protein>
    <recommendedName>
        <fullName evidence="3">DUF2286 domain-containing protein</fullName>
    </recommendedName>
</protein>
<evidence type="ECO:0000313" key="1">
    <source>
        <dbReference type="EMBL" id="PUA32251.1"/>
    </source>
</evidence>
<accession>A0A2R7Y3X1</accession>
<gene>
    <name evidence="1" type="ORF">B7O98_06175</name>
</gene>
<dbReference type="AlphaFoldDB" id="A0A2R7Y3X1"/>
<proteinExistence type="predicted"/>
<dbReference type="InterPro" id="IPR017006">
    <property type="entry name" value="UCP032756"/>
</dbReference>
<dbReference type="Pfam" id="PF10051">
    <property type="entry name" value="DUF2286"/>
    <property type="match status" value="1"/>
</dbReference>
<name>A0A2R7Y3X1_9CREN</name>
<evidence type="ECO:0008006" key="3">
    <source>
        <dbReference type="Google" id="ProtNLM"/>
    </source>
</evidence>
<sequence length="110" mass="12524">MKSIVVNVKKGRKVSEEVYEGAVNEVVKEVILKVLPLWRPEDSDLIVTKHHITELVGNVKEDFHVYVISFSSTWVGDELIEEEIIAVFPQVSKELQSQIEQTLLAYSLSE</sequence>
<dbReference type="Proteomes" id="UP000244093">
    <property type="component" value="Unassembled WGS sequence"/>
</dbReference>